<dbReference type="EMBL" id="CP093346">
    <property type="protein sequence ID" value="WOG97780.1"/>
    <property type="molecule type" value="Genomic_DNA"/>
</dbReference>
<evidence type="ECO:0000256" key="5">
    <source>
        <dbReference type="ARBA" id="ARBA00023306"/>
    </source>
</evidence>
<dbReference type="AlphaFoldDB" id="A0AAF0X165"/>
<keyword evidence="5" id="KW-0131">Cell cycle</keyword>
<dbReference type="GO" id="GO:0000981">
    <property type="term" value="F:DNA-binding transcription factor activity, RNA polymerase II-specific"/>
    <property type="evidence" value="ECO:0007669"/>
    <property type="project" value="TreeGrafter"/>
</dbReference>
<sequence length="263" mass="30162">MFGCLFVNLKFWPIKSFSKFKGNQKTKGFHTTSCRYDSSLGLLTKKFISLIHEAKDGTLDLNKTADVLEVRKRRIYDITNVLEGIGLIEKTKLDFNISMLKDDSLDAEIKSLYAEDNRVENLIRYLFVTEKDIMSLPHFKNQTVMVIKAPHASYVEVPDPDEGNFARKEYRLLVRSTTGPINLFLLSKHDGEGEDDAVNDIKLSDASFRNGGRYQDENNFHSEESNMYKLDKIVPSDSHIDDDYWLRSDDSVCASDLWGTKHT</sequence>
<proteinExistence type="inferred from homology"/>
<dbReference type="GO" id="GO:0046983">
    <property type="term" value="F:protein dimerization activity"/>
    <property type="evidence" value="ECO:0007669"/>
    <property type="project" value="InterPro"/>
</dbReference>
<keyword evidence="4 6" id="KW-0804">Transcription</keyword>
<keyword evidence="2 6" id="KW-0805">Transcription regulation</keyword>
<dbReference type="InterPro" id="IPR032198">
    <property type="entry name" value="E2F_CC-MB"/>
</dbReference>
<dbReference type="PANTHER" id="PTHR12081:SF51">
    <property type="entry name" value="TRANSCRIPTION FACTOR E2FC"/>
    <property type="match status" value="1"/>
</dbReference>
<reference evidence="8" key="2">
    <citation type="submission" date="2022-03" db="EMBL/GenBank/DDBJ databases">
        <title>Draft title - Genomic analysis of global carrot germplasm unveils the trajectory of domestication and the origin of high carotenoid orange carrot.</title>
        <authorList>
            <person name="Iorizzo M."/>
            <person name="Ellison S."/>
            <person name="Senalik D."/>
            <person name="Macko-Podgorni A."/>
            <person name="Grzebelus D."/>
            <person name="Bostan H."/>
            <person name="Rolling W."/>
            <person name="Curaba J."/>
            <person name="Simon P."/>
        </authorList>
    </citation>
    <scope>NUCLEOTIDE SEQUENCE</scope>
    <source>
        <tissue evidence="8">Leaf</tissue>
    </source>
</reference>
<keyword evidence="3 6" id="KW-0238">DNA-binding</keyword>
<dbReference type="SMART" id="SM01372">
    <property type="entry name" value="E2F_TDP"/>
    <property type="match status" value="1"/>
</dbReference>
<evidence type="ECO:0000256" key="4">
    <source>
        <dbReference type="ARBA" id="ARBA00023163"/>
    </source>
</evidence>
<dbReference type="Pfam" id="PF02319">
    <property type="entry name" value="WHD_E2F_TDP"/>
    <property type="match status" value="1"/>
</dbReference>
<dbReference type="GO" id="GO:0090575">
    <property type="term" value="C:RNA polymerase II transcription regulator complex"/>
    <property type="evidence" value="ECO:0007669"/>
    <property type="project" value="TreeGrafter"/>
</dbReference>
<dbReference type="CDD" id="cd14660">
    <property type="entry name" value="E2F_DD"/>
    <property type="match status" value="1"/>
</dbReference>
<dbReference type="InterPro" id="IPR036390">
    <property type="entry name" value="WH_DNA-bd_sf"/>
</dbReference>
<dbReference type="FunFam" id="1.10.10.10:FF:000008">
    <property type="entry name" value="E2F transcription factor 1"/>
    <property type="match status" value="1"/>
</dbReference>
<accession>A0AAF0X165</accession>
<organism evidence="8 9">
    <name type="scientific">Daucus carota subsp. sativus</name>
    <name type="common">Carrot</name>
    <dbReference type="NCBI Taxonomy" id="79200"/>
    <lineage>
        <taxon>Eukaryota</taxon>
        <taxon>Viridiplantae</taxon>
        <taxon>Streptophyta</taxon>
        <taxon>Embryophyta</taxon>
        <taxon>Tracheophyta</taxon>
        <taxon>Spermatophyta</taxon>
        <taxon>Magnoliopsida</taxon>
        <taxon>eudicotyledons</taxon>
        <taxon>Gunneridae</taxon>
        <taxon>Pentapetalae</taxon>
        <taxon>asterids</taxon>
        <taxon>campanulids</taxon>
        <taxon>Apiales</taxon>
        <taxon>Apiaceae</taxon>
        <taxon>Apioideae</taxon>
        <taxon>Scandiceae</taxon>
        <taxon>Daucinae</taxon>
        <taxon>Daucus</taxon>
        <taxon>Daucus sect. Daucus</taxon>
    </lineage>
</organism>
<keyword evidence="9" id="KW-1185">Reference proteome</keyword>
<gene>
    <name evidence="8" type="ORF">DCAR_0417121</name>
</gene>
<evidence type="ECO:0000256" key="6">
    <source>
        <dbReference type="RuleBase" id="RU003796"/>
    </source>
</evidence>
<dbReference type="SUPFAM" id="SSF46785">
    <property type="entry name" value="Winged helix' DNA-binding domain"/>
    <property type="match status" value="1"/>
</dbReference>
<evidence type="ECO:0000256" key="3">
    <source>
        <dbReference type="ARBA" id="ARBA00023125"/>
    </source>
</evidence>
<dbReference type="Gene3D" id="1.10.10.10">
    <property type="entry name" value="Winged helix-like DNA-binding domain superfamily/Winged helix DNA-binding domain"/>
    <property type="match status" value="1"/>
</dbReference>
<dbReference type="SUPFAM" id="SSF144074">
    <property type="entry name" value="E2F-DP heterodimerization region"/>
    <property type="match status" value="1"/>
</dbReference>
<dbReference type="Proteomes" id="UP000077755">
    <property type="component" value="Chromosome 4"/>
</dbReference>
<keyword evidence="6" id="KW-0539">Nucleus</keyword>
<evidence type="ECO:0000313" key="8">
    <source>
        <dbReference type="EMBL" id="WOG97780.1"/>
    </source>
</evidence>
<dbReference type="InterPro" id="IPR003316">
    <property type="entry name" value="E2F_WHTH_DNA-bd_dom"/>
</dbReference>
<feature type="domain" description="E2F/DP family winged-helix DNA-binding" evidence="7">
    <location>
        <begin position="35"/>
        <end position="102"/>
    </location>
</feature>
<dbReference type="GO" id="GO:0000978">
    <property type="term" value="F:RNA polymerase II cis-regulatory region sequence-specific DNA binding"/>
    <property type="evidence" value="ECO:0007669"/>
    <property type="project" value="InterPro"/>
</dbReference>
<comment type="similarity">
    <text evidence="1 6">Belongs to the E2F/DP family.</text>
</comment>
<dbReference type="InterPro" id="IPR015633">
    <property type="entry name" value="E2F"/>
</dbReference>
<protein>
    <recommendedName>
        <fullName evidence="7">E2F/DP family winged-helix DNA-binding domain-containing protein</fullName>
    </recommendedName>
</protein>
<dbReference type="InterPro" id="IPR036388">
    <property type="entry name" value="WH-like_DNA-bd_sf"/>
</dbReference>
<evidence type="ECO:0000256" key="2">
    <source>
        <dbReference type="ARBA" id="ARBA00023015"/>
    </source>
</evidence>
<comment type="subcellular location">
    <subcellularLocation>
        <location evidence="6">Nucleus</location>
    </subcellularLocation>
</comment>
<dbReference type="InterPro" id="IPR037241">
    <property type="entry name" value="E2F-DP_heterodim"/>
</dbReference>
<reference evidence="8" key="1">
    <citation type="journal article" date="2016" name="Nat. Genet.">
        <title>A high-quality carrot genome assembly provides new insights into carotenoid accumulation and asterid genome evolution.</title>
        <authorList>
            <person name="Iorizzo M."/>
            <person name="Ellison S."/>
            <person name="Senalik D."/>
            <person name="Zeng P."/>
            <person name="Satapoomin P."/>
            <person name="Huang J."/>
            <person name="Bowman M."/>
            <person name="Iovene M."/>
            <person name="Sanseverino W."/>
            <person name="Cavagnaro P."/>
            <person name="Yildiz M."/>
            <person name="Macko-Podgorni A."/>
            <person name="Moranska E."/>
            <person name="Grzebelus E."/>
            <person name="Grzebelus D."/>
            <person name="Ashrafi H."/>
            <person name="Zheng Z."/>
            <person name="Cheng S."/>
            <person name="Spooner D."/>
            <person name="Van Deynze A."/>
            <person name="Simon P."/>
        </authorList>
    </citation>
    <scope>NUCLEOTIDE SEQUENCE</scope>
    <source>
        <tissue evidence="8">Leaf</tissue>
    </source>
</reference>
<name>A0AAF0X165_DAUCS</name>
<evidence type="ECO:0000256" key="1">
    <source>
        <dbReference type="ARBA" id="ARBA00010940"/>
    </source>
</evidence>
<evidence type="ECO:0000313" key="9">
    <source>
        <dbReference type="Proteomes" id="UP000077755"/>
    </source>
</evidence>
<dbReference type="Pfam" id="PF16421">
    <property type="entry name" value="E2F_CC-MB"/>
    <property type="match status" value="1"/>
</dbReference>
<evidence type="ECO:0000259" key="7">
    <source>
        <dbReference type="SMART" id="SM01372"/>
    </source>
</evidence>
<dbReference type="PANTHER" id="PTHR12081">
    <property type="entry name" value="TRANSCRIPTION FACTOR E2F"/>
    <property type="match status" value="1"/>
</dbReference>